<evidence type="ECO:0000259" key="1">
    <source>
        <dbReference type="PROSITE" id="PS50104"/>
    </source>
</evidence>
<dbReference type="InterPro" id="IPR035897">
    <property type="entry name" value="Toll_tir_struct_dom_sf"/>
</dbReference>
<sequence>MVDSVSVFFSYSHKDEELRNALDVHLAPLRRDRLIAAWHDRKISAGTEWDAAIQSKLRAADIIVLLLSPDYLASDYCAVHEIPAALARHAAGEAVVIPVVLRTFTWSASPVAHLQSLPRDKKAINGWADRDEAYVIVAEGIREEAMRVLELRRQQALQRDAARERYQTKVLEMLSDGRISPVERDTLDELRDDLKLTPAEARAIEAKAAEPLTKYSEDLERYKRTLLKVIDEEYPIGEQLREDLKLRRRDLGLKDEDADRVEAPILAEAEARHQRAREAVAAAPVVPPAPPAPPAPPVPAAPPMAAAPPVPQVPPAAAALPEPPPAPAPLPPADLDDIFGILDAPVPAPAPVAAEQEDLLADVDVVEVVATVLAECGHGGDLHVAPKIPAAKLDRARRSCNVPSDEPVLGLLDLTVFGSASDALLIGPIGIDYHHDHGDTKDFHLQWSDMVLMAQCGEVFTVKDKTQVVAPNGTVLYVPCSVATSDLATLLTSILQRLIDAADAAASVPEAPPAAQSVHAGPVIVAPAGAQAQEQAVWSHLLADMKADLNDSISRLLYDRSVGSELRVFALAGDARADLLCAFVGDSGDLLVAVWGNKELPQVLSLAHPARKRLTDELGFQVLTGQGLAFARGFGPAGEADVDEVVALLADLIFSVFDLPRGGLAVSWELPAV</sequence>
<reference evidence="3" key="1">
    <citation type="submission" date="2019-03" db="EMBL/GenBank/DDBJ databases">
        <title>Aquabacterium pictum sp.nov., the first bacteriochlorophyll a-containing freshwater bacterium in the genus Aquabacterium of the class Betaproteobacteria.</title>
        <authorList>
            <person name="Hirose S."/>
            <person name="Tank M."/>
            <person name="Hara E."/>
            <person name="Tamaki H."/>
            <person name="Takaichi S."/>
            <person name="Haruta S."/>
            <person name="Hanada S."/>
        </authorList>
    </citation>
    <scope>NUCLEOTIDE SEQUENCE [LARGE SCALE GENOMIC DNA]</scope>
    <source>
        <strain evidence="3">W35</strain>
    </source>
</reference>
<accession>A0A480ASH2</accession>
<dbReference type="SMART" id="SM00255">
    <property type="entry name" value="TIR"/>
    <property type="match status" value="1"/>
</dbReference>
<dbReference type="EMBL" id="BJCL01000003">
    <property type="protein sequence ID" value="GCL62665.1"/>
    <property type="molecule type" value="Genomic_DNA"/>
</dbReference>
<dbReference type="GO" id="GO:0007165">
    <property type="term" value="P:signal transduction"/>
    <property type="evidence" value="ECO:0007669"/>
    <property type="project" value="InterPro"/>
</dbReference>
<dbReference type="Proteomes" id="UP000301751">
    <property type="component" value="Unassembled WGS sequence"/>
</dbReference>
<comment type="caution">
    <text evidence="2">The sequence shown here is derived from an EMBL/GenBank/DDBJ whole genome shotgun (WGS) entry which is preliminary data.</text>
</comment>
<protein>
    <recommendedName>
        <fullName evidence="1">TIR domain-containing protein</fullName>
    </recommendedName>
</protein>
<feature type="domain" description="TIR" evidence="1">
    <location>
        <begin position="3"/>
        <end position="136"/>
    </location>
</feature>
<dbReference type="AlphaFoldDB" id="A0A480ASH2"/>
<dbReference type="SUPFAM" id="SSF52200">
    <property type="entry name" value="Toll/Interleukin receptor TIR domain"/>
    <property type="match status" value="1"/>
</dbReference>
<gene>
    <name evidence="2" type="ORF">AQPW35_17460</name>
</gene>
<proteinExistence type="predicted"/>
<dbReference type="PROSITE" id="PS50104">
    <property type="entry name" value="TIR"/>
    <property type="match status" value="1"/>
</dbReference>
<dbReference type="RefSeq" id="WP_162520723.1">
    <property type="nucleotide sequence ID" value="NZ_BJCL01000003.1"/>
</dbReference>
<organism evidence="2 3">
    <name type="scientific">Pseudaquabacterium pictum</name>
    <dbReference type="NCBI Taxonomy" id="2315236"/>
    <lineage>
        <taxon>Bacteria</taxon>
        <taxon>Pseudomonadati</taxon>
        <taxon>Pseudomonadota</taxon>
        <taxon>Betaproteobacteria</taxon>
        <taxon>Burkholderiales</taxon>
        <taxon>Sphaerotilaceae</taxon>
        <taxon>Pseudaquabacterium</taxon>
    </lineage>
</organism>
<name>A0A480ASH2_9BURK</name>
<dbReference type="Pfam" id="PF13676">
    <property type="entry name" value="TIR_2"/>
    <property type="match status" value="1"/>
</dbReference>
<keyword evidence="3" id="KW-1185">Reference proteome</keyword>
<evidence type="ECO:0000313" key="3">
    <source>
        <dbReference type="Proteomes" id="UP000301751"/>
    </source>
</evidence>
<dbReference type="InterPro" id="IPR000157">
    <property type="entry name" value="TIR_dom"/>
</dbReference>
<dbReference type="Gene3D" id="3.40.50.10140">
    <property type="entry name" value="Toll/interleukin-1 receptor homology (TIR) domain"/>
    <property type="match status" value="1"/>
</dbReference>
<evidence type="ECO:0000313" key="2">
    <source>
        <dbReference type="EMBL" id="GCL62665.1"/>
    </source>
</evidence>